<accession>A0ABS5W0L4</accession>
<evidence type="ECO:0000313" key="1">
    <source>
        <dbReference type="EMBL" id="MBT2133006.1"/>
    </source>
</evidence>
<reference evidence="1 2" key="1">
    <citation type="submission" date="2021-05" db="EMBL/GenBank/DDBJ databases">
        <title>Croceibacterium sp. LX-88 genome sequence.</title>
        <authorList>
            <person name="Luo X."/>
        </authorList>
    </citation>
    <scope>NUCLEOTIDE SEQUENCE [LARGE SCALE GENOMIC DNA]</scope>
    <source>
        <strain evidence="1 2">LX-88</strain>
    </source>
</reference>
<dbReference type="Proteomes" id="UP000811255">
    <property type="component" value="Unassembled WGS sequence"/>
</dbReference>
<organism evidence="1 2">
    <name type="scientific">Croceibacterium selenioxidans</name>
    <dbReference type="NCBI Taxonomy" id="2838833"/>
    <lineage>
        <taxon>Bacteria</taxon>
        <taxon>Pseudomonadati</taxon>
        <taxon>Pseudomonadota</taxon>
        <taxon>Alphaproteobacteria</taxon>
        <taxon>Sphingomonadales</taxon>
        <taxon>Erythrobacteraceae</taxon>
        <taxon>Croceibacterium</taxon>
    </lineage>
</organism>
<comment type="caution">
    <text evidence="1">The sequence shown here is derived from an EMBL/GenBank/DDBJ whole genome shotgun (WGS) entry which is preliminary data.</text>
</comment>
<proteinExistence type="predicted"/>
<name>A0ABS5W0L4_9SPHN</name>
<sequence>MTVVDRSVVQQMETMVSCHKADVIQHHFGISLNTWAKLRKGMAIRNSVAERLVNRLAQTAH</sequence>
<evidence type="ECO:0000313" key="2">
    <source>
        <dbReference type="Proteomes" id="UP000811255"/>
    </source>
</evidence>
<dbReference type="RefSeq" id="WP_214534283.1">
    <property type="nucleotide sequence ID" value="NZ_JAHFVK010000001.1"/>
</dbReference>
<evidence type="ECO:0008006" key="3">
    <source>
        <dbReference type="Google" id="ProtNLM"/>
    </source>
</evidence>
<gene>
    <name evidence="1" type="ORF">KK137_01560</name>
</gene>
<protein>
    <recommendedName>
        <fullName evidence="3">Transposase</fullName>
    </recommendedName>
</protein>
<dbReference type="EMBL" id="JAHFVK010000001">
    <property type="protein sequence ID" value="MBT2133006.1"/>
    <property type="molecule type" value="Genomic_DNA"/>
</dbReference>
<keyword evidence="2" id="KW-1185">Reference proteome</keyword>